<dbReference type="Proteomes" id="UP001501509">
    <property type="component" value="Unassembled WGS sequence"/>
</dbReference>
<dbReference type="SUPFAM" id="SSF52540">
    <property type="entry name" value="P-loop containing nucleoside triphosphate hydrolases"/>
    <property type="match status" value="1"/>
</dbReference>
<dbReference type="InterPro" id="IPR027417">
    <property type="entry name" value="P-loop_NTPase"/>
</dbReference>
<feature type="domain" description="AAA+ ATPase" evidence="2">
    <location>
        <begin position="57"/>
        <end position="352"/>
    </location>
</feature>
<dbReference type="EMBL" id="BAAATD010000007">
    <property type="protein sequence ID" value="GAA2610438.1"/>
    <property type="molecule type" value="Genomic_DNA"/>
</dbReference>
<comment type="caution">
    <text evidence="3">The sequence shown here is derived from an EMBL/GenBank/DDBJ whole genome shotgun (WGS) entry which is preliminary data.</text>
</comment>
<protein>
    <recommendedName>
        <fullName evidence="2">AAA+ ATPase domain-containing protein</fullName>
    </recommendedName>
</protein>
<dbReference type="InterPro" id="IPR052026">
    <property type="entry name" value="ExeA_AAA_ATPase_DNA-bind"/>
</dbReference>
<evidence type="ECO:0000256" key="1">
    <source>
        <dbReference type="SAM" id="MobiDB-lite"/>
    </source>
</evidence>
<keyword evidence="4" id="KW-1185">Reference proteome</keyword>
<dbReference type="PANTHER" id="PTHR35894">
    <property type="entry name" value="GENERAL SECRETION PATHWAY PROTEIN A-RELATED"/>
    <property type="match status" value="1"/>
</dbReference>
<evidence type="ECO:0000259" key="2">
    <source>
        <dbReference type="SMART" id="SM00382"/>
    </source>
</evidence>
<dbReference type="SMART" id="SM00382">
    <property type="entry name" value="AAA"/>
    <property type="match status" value="1"/>
</dbReference>
<sequence>MTIGNPFPAAAVARLSELPDGPLTIATPAIRQALAYVDDYLAAGRGDDAEGGKPGKPGNVIAVVGEYGTGKTHLALEILRHIRRVGGTSVQRLYLDAPADTFLALYQQRFVVELSKADVRDQVEEYFADIVAGSLAGSELTAEAARRLRDREIDAQAVIDRLGLMESAFLQALQEHLRVVTENDAFGTALALFRRAEFEDAVWEWLKGHPPDPALVERGITAAIDDDAAALEAIGVFAFLCGRRNQPFVLVIDELEKVLSPPHLPAADSVLAFKKLLEVFSGARALLVLSGLPDFLEALPDDARQRIGCVVRPSALSTEDTRGLILDSQERAFGKRTLDPFSEETLGYLVELAGGTARKVIKLCYHSYQSAVAAGTGVTQAMIREAAREQFELTSRDDVRAEVTRVLDRGGWLFEAGHVSGDGVRADFWVPQGDGGAGCAILITDSVLTRPEANVLAERARRLRAGAGRGVLLVVNGYLADHLAPALTAVCDRPPLVHSLRRFTDDFDAALRGVMQRLEAGAREDELKALRDRVDRLSRQQARGFESLLDELKRERRRSAEEPSPRRPTYERTDTFHFPDTGVPSPGGSAAGQELPDPVEREFGRALSAVDTLNTIAAMLKAAAGPEPSPVRIGDREVLAAVGAGAVLQIAVQEFRSGVAEWFSTMGPLAQRNLTGMAELCRGYQDVYLALPVRRLVRLADIQRRVSPELIRTTPVQDDPDYIALVLGSLADRVYVACQESTKL</sequence>
<organism evidence="3 4">
    <name type="scientific">Actinomadura fulvescens</name>
    <dbReference type="NCBI Taxonomy" id="46160"/>
    <lineage>
        <taxon>Bacteria</taxon>
        <taxon>Bacillati</taxon>
        <taxon>Actinomycetota</taxon>
        <taxon>Actinomycetes</taxon>
        <taxon>Streptosporangiales</taxon>
        <taxon>Thermomonosporaceae</taxon>
        <taxon>Actinomadura</taxon>
    </lineage>
</organism>
<dbReference type="InterPro" id="IPR003593">
    <property type="entry name" value="AAA+_ATPase"/>
</dbReference>
<feature type="region of interest" description="Disordered" evidence="1">
    <location>
        <begin position="554"/>
        <end position="596"/>
    </location>
</feature>
<accession>A0ABN3Q0J7</accession>
<name>A0ABN3Q0J7_9ACTN</name>
<evidence type="ECO:0000313" key="3">
    <source>
        <dbReference type="EMBL" id="GAA2610438.1"/>
    </source>
</evidence>
<dbReference type="PANTHER" id="PTHR35894:SF1">
    <property type="entry name" value="PHOSPHORIBULOKINASE _ URIDINE KINASE FAMILY"/>
    <property type="match status" value="1"/>
</dbReference>
<gene>
    <name evidence="3" type="ORF">GCM10010411_51040</name>
</gene>
<evidence type="ECO:0000313" key="4">
    <source>
        <dbReference type="Proteomes" id="UP001501509"/>
    </source>
</evidence>
<dbReference type="RefSeq" id="WP_344544775.1">
    <property type="nucleotide sequence ID" value="NZ_BAAATD010000007.1"/>
</dbReference>
<proteinExistence type="predicted"/>
<feature type="compositionally biased region" description="Basic and acidic residues" evidence="1">
    <location>
        <begin position="554"/>
        <end position="577"/>
    </location>
</feature>
<dbReference type="Gene3D" id="3.40.50.300">
    <property type="entry name" value="P-loop containing nucleotide triphosphate hydrolases"/>
    <property type="match status" value="1"/>
</dbReference>
<reference evidence="3 4" key="1">
    <citation type="journal article" date="2019" name="Int. J. Syst. Evol. Microbiol.">
        <title>The Global Catalogue of Microorganisms (GCM) 10K type strain sequencing project: providing services to taxonomists for standard genome sequencing and annotation.</title>
        <authorList>
            <consortium name="The Broad Institute Genomics Platform"/>
            <consortium name="The Broad Institute Genome Sequencing Center for Infectious Disease"/>
            <person name="Wu L."/>
            <person name="Ma J."/>
        </authorList>
    </citation>
    <scope>NUCLEOTIDE SEQUENCE [LARGE SCALE GENOMIC DNA]</scope>
    <source>
        <strain evidence="3 4">JCM 6833</strain>
    </source>
</reference>